<dbReference type="GO" id="GO:0000462">
    <property type="term" value="P:maturation of SSU-rRNA from tricistronic rRNA transcript (SSU-rRNA, 5.8S rRNA, LSU-rRNA)"/>
    <property type="evidence" value="ECO:0007669"/>
    <property type="project" value="InterPro"/>
</dbReference>
<name>A0A2G8K300_STIJA</name>
<dbReference type="InterPro" id="IPR046351">
    <property type="entry name" value="UTP4"/>
</dbReference>
<protein>
    <submittedName>
        <fullName evidence="2">Uncharacterized protein</fullName>
    </submittedName>
</protein>
<dbReference type="InterPro" id="IPR001680">
    <property type="entry name" value="WD40_rpt"/>
</dbReference>
<dbReference type="SUPFAM" id="SSF50978">
    <property type="entry name" value="WD40 repeat-like"/>
    <property type="match status" value="2"/>
</dbReference>
<dbReference type="EMBL" id="MRZV01000938">
    <property type="protein sequence ID" value="PIK42387.1"/>
    <property type="molecule type" value="Genomic_DNA"/>
</dbReference>
<sequence>MGEFKVHNGKFFEYMPSGIQCMSYSNHTLAVGRTDGSIDIWKVTEESWYHQKTLPGSEQRNVQCLAWVKGRLFSAGLQGNITEYDLVKLSPKVSHFYGHGFWCMSASHDKSRLAVGCEDGCVRLYKILEDKGVVYERGFQFQKERIVSLAWHRSGEVIVTGSINNIRVWDVASGQVKQRITTQRLRRRQEVVVWCVTILQDFTIVSGDSQGLTQFWDARTGVSLQSFNSHRAGIFALCVSPNERSVYTAGADPRIVTFSLASTNDRNNREEWTKAWSSHHHFHDVKALSVVDDLLVSGGTDTILRSTALHRLGSDSNSQIIPKRRNDLPFPMKPLPDSPRGQPDSVSATVQCRTMETWLHRERCQRFCRRSLNLIASGPSKLIEIRSKSGEQIICSALSTCGSWLAYSTVEKIRLYKVTLDPLVLHKVPLIPDSVLPSHQLKFTPDLSKLVSVTNQCSIQLVTLDDLHPILFHTFEPMERPISNMAIPSKGSVMAVTDESGLIKLLNFKDPSKEIQTALPRYKPIISMALNYSGSLLFVVYSDRSMNEFSLHQQTYSKMSPKLAKFCTLQWLGRKQSIVHVEYNQTNDSQLILMDNTSLVVLNKQKRPPDDYEPFMMFLLEQERS</sequence>
<reference evidence="2 3" key="1">
    <citation type="journal article" date="2017" name="PLoS Biol.">
        <title>The sea cucumber genome provides insights into morphological evolution and visceral regeneration.</title>
        <authorList>
            <person name="Zhang X."/>
            <person name="Sun L."/>
            <person name="Yuan J."/>
            <person name="Sun Y."/>
            <person name="Gao Y."/>
            <person name="Zhang L."/>
            <person name="Li S."/>
            <person name="Dai H."/>
            <person name="Hamel J.F."/>
            <person name="Liu C."/>
            <person name="Yu Y."/>
            <person name="Liu S."/>
            <person name="Lin W."/>
            <person name="Guo K."/>
            <person name="Jin S."/>
            <person name="Xu P."/>
            <person name="Storey K.B."/>
            <person name="Huan P."/>
            <person name="Zhang T."/>
            <person name="Zhou Y."/>
            <person name="Zhang J."/>
            <person name="Lin C."/>
            <person name="Li X."/>
            <person name="Xing L."/>
            <person name="Huo D."/>
            <person name="Sun M."/>
            <person name="Wang L."/>
            <person name="Mercier A."/>
            <person name="Li F."/>
            <person name="Yang H."/>
            <person name="Xiang J."/>
        </authorList>
    </citation>
    <scope>NUCLEOTIDE SEQUENCE [LARGE SCALE GENOMIC DNA]</scope>
    <source>
        <strain evidence="2">Shaxun</strain>
        <tissue evidence="2">Muscle</tissue>
    </source>
</reference>
<organism evidence="2 3">
    <name type="scientific">Stichopus japonicus</name>
    <name type="common">Sea cucumber</name>
    <dbReference type="NCBI Taxonomy" id="307972"/>
    <lineage>
        <taxon>Eukaryota</taxon>
        <taxon>Metazoa</taxon>
        <taxon>Echinodermata</taxon>
        <taxon>Eleutherozoa</taxon>
        <taxon>Echinozoa</taxon>
        <taxon>Holothuroidea</taxon>
        <taxon>Aspidochirotacea</taxon>
        <taxon>Aspidochirotida</taxon>
        <taxon>Stichopodidae</taxon>
        <taxon>Apostichopus</taxon>
    </lineage>
</organism>
<gene>
    <name evidence="2" type="ORF">BSL78_20749</name>
</gene>
<dbReference type="GO" id="GO:0030686">
    <property type="term" value="C:90S preribosome"/>
    <property type="evidence" value="ECO:0007669"/>
    <property type="project" value="InterPro"/>
</dbReference>
<dbReference type="Proteomes" id="UP000230750">
    <property type="component" value="Unassembled WGS sequence"/>
</dbReference>
<dbReference type="Pfam" id="PF00400">
    <property type="entry name" value="WD40"/>
    <property type="match status" value="3"/>
</dbReference>
<dbReference type="InterPro" id="IPR036322">
    <property type="entry name" value="WD40_repeat_dom_sf"/>
</dbReference>
<proteinExistence type="predicted"/>
<dbReference type="InterPro" id="IPR015943">
    <property type="entry name" value="WD40/YVTN_repeat-like_dom_sf"/>
</dbReference>
<dbReference type="Gene3D" id="2.130.10.10">
    <property type="entry name" value="YVTN repeat-like/Quinoprotein amine dehydrogenase"/>
    <property type="match status" value="3"/>
</dbReference>
<dbReference type="GO" id="GO:0032040">
    <property type="term" value="C:small-subunit processome"/>
    <property type="evidence" value="ECO:0007669"/>
    <property type="project" value="TreeGrafter"/>
</dbReference>
<dbReference type="GO" id="GO:0003723">
    <property type="term" value="F:RNA binding"/>
    <property type="evidence" value="ECO:0007669"/>
    <property type="project" value="TreeGrafter"/>
</dbReference>
<accession>A0A2G8K300</accession>
<dbReference type="AlphaFoldDB" id="A0A2G8K300"/>
<feature type="region of interest" description="Disordered" evidence="1">
    <location>
        <begin position="315"/>
        <end position="346"/>
    </location>
</feature>
<keyword evidence="3" id="KW-1185">Reference proteome</keyword>
<dbReference type="PANTHER" id="PTHR44163:SF1">
    <property type="entry name" value="U3 SMALL NUCLEOLAR RNA-ASSOCIATED PROTEIN 4 HOMOLOG"/>
    <property type="match status" value="1"/>
</dbReference>
<dbReference type="PANTHER" id="PTHR44163">
    <property type="entry name" value="U3 SMALL NUCLEOLAR RNA-ASSOCIATED PROTEIN 4 HOMOLOG"/>
    <property type="match status" value="1"/>
</dbReference>
<evidence type="ECO:0000313" key="3">
    <source>
        <dbReference type="Proteomes" id="UP000230750"/>
    </source>
</evidence>
<evidence type="ECO:0000313" key="2">
    <source>
        <dbReference type="EMBL" id="PIK42387.1"/>
    </source>
</evidence>
<dbReference type="OrthoDB" id="8883818at2759"/>
<comment type="caution">
    <text evidence="2">The sequence shown here is derived from an EMBL/GenBank/DDBJ whole genome shotgun (WGS) entry which is preliminary data.</text>
</comment>
<dbReference type="STRING" id="307972.A0A2G8K300"/>
<evidence type="ECO:0000256" key="1">
    <source>
        <dbReference type="SAM" id="MobiDB-lite"/>
    </source>
</evidence>
<dbReference type="GO" id="GO:0034455">
    <property type="term" value="C:t-UTP complex"/>
    <property type="evidence" value="ECO:0007669"/>
    <property type="project" value="TreeGrafter"/>
</dbReference>
<dbReference type="SMART" id="SM00320">
    <property type="entry name" value="WD40"/>
    <property type="match status" value="9"/>
</dbReference>